<accession>A0AAW2XDD6</accession>
<dbReference type="AlphaFoldDB" id="A0AAW2XDD6"/>
<sequence length="484" mass="54757">MITSLPHTEITDNSPVKEADIARAETAFSKYYEYLPYKRQHKESVLDILHYRATGTSRAFCHKPFKAKWALSTRKNQCFYTRSLCAAKFGCSVKPLLCPITDASQTTKDVDKRLRPRQFEYHPSDSRLMAVGTLDGEVVVFNHETGNILSCISAYGNMNGILGLCWLKQQPSKLLVGSDSGSLRLYDINRVQPKVEDGYHNPTVVFDDFEQLTSVHVNSTDDRCLTSGYSKKVAIYDICTGQRLQLFTDMHREPINVAKFANHSPNLLVTSSFDRDIKMWDSRQKPWQPCYTASSSRGNVMVVFSPDDLYLLVSAVDNEVKQLLAVDGRLHMDLGIVSTGSAHNYTRSYYMNGRDYIISGSCEEPTIRICCAQTGRRLRDILWSISTWPSWLHMLDQSPSTKSLRVADNVQLYLCYSIDLRFADSSHAILPLSFSSFFFPSFQLSASLRSSFRHFNSQLLFVLLSVISTVESRGPDEVSKLARG</sequence>
<dbReference type="GO" id="GO:0071493">
    <property type="term" value="P:cellular response to UV-B"/>
    <property type="evidence" value="ECO:0007669"/>
    <property type="project" value="InterPro"/>
</dbReference>
<reference evidence="2" key="1">
    <citation type="submission" date="2020-06" db="EMBL/GenBank/DDBJ databases">
        <authorList>
            <person name="Li T."/>
            <person name="Hu X."/>
            <person name="Zhang T."/>
            <person name="Song X."/>
            <person name="Zhang H."/>
            <person name="Dai N."/>
            <person name="Sheng W."/>
            <person name="Hou X."/>
            <person name="Wei L."/>
        </authorList>
    </citation>
    <scope>NUCLEOTIDE SEQUENCE</scope>
    <source>
        <strain evidence="2">KEN1</strain>
        <tissue evidence="2">Leaf</tissue>
    </source>
</reference>
<gene>
    <name evidence="2" type="ORF">Slati_1575500</name>
</gene>
<name>A0AAW2XDD6_9LAMI</name>
<dbReference type="InterPro" id="IPR001680">
    <property type="entry name" value="WD40_rpt"/>
</dbReference>
<dbReference type="InterPro" id="IPR036322">
    <property type="entry name" value="WD40_repeat_dom_sf"/>
</dbReference>
<dbReference type="SMART" id="SM00320">
    <property type="entry name" value="WD40"/>
    <property type="match status" value="5"/>
</dbReference>
<evidence type="ECO:0000313" key="2">
    <source>
        <dbReference type="EMBL" id="KAL0450191.1"/>
    </source>
</evidence>
<organism evidence="2">
    <name type="scientific">Sesamum latifolium</name>
    <dbReference type="NCBI Taxonomy" id="2727402"/>
    <lineage>
        <taxon>Eukaryota</taxon>
        <taxon>Viridiplantae</taxon>
        <taxon>Streptophyta</taxon>
        <taxon>Embryophyta</taxon>
        <taxon>Tracheophyta</taxon>
        <taxon>Spermatophyta</taxon>
        <taxon>Magnoliopsida</taxon>
        <taxon>eudicotyledons</taxon>
        <taxon>Gunneridae</taxon>
        <taxon>Pentapetalae</taxon>
        <taxon>asterids</taxon>
        <taxon>lamiids</taxon>
        <taxon>Lamiales</taxon>
        <taxon>Pedaliaceae</taxon>
        <taxon>Sesamum</taxon>
    </lineage>
</organism>
<dbReference type="EMBL" id="JACGWN010000005">
    <property type="protein sequence ID" value="KAL0450191.1"/>
    <property type="molecule type" value="Genomic_DNA"/>
</dbReference>
<dbReference type="PANTHER" id="PTHR47201">
    <property type="entry name" value="BNAC09G30780D PROTEIN"/>
    <property type="match status" value="1"/>
</dbReference>
<dbReference type="PANTHER" id="PTHR47201:SF3">
    <property type="entry name" value="U2A'_PHOSPHOPROTEIN 32 FAMILY A C-TERMINAL DOMAIN-CONTAINING PROTEIN"/>
    <property type="match status" value="1"/>
</dbReference>
<dbReference type="InterPro" id="IPR046377">
    <property type="entry name" value="DHU1"/>
</dbReference>
<comment type="caution">
    <text evidence="2">The sequence shown here is derived from an EMBL/GenBank/DDBJ whole genome shotgun (WGS) entry which is preliminary data.</text>
</comment>
<reference evidence="2" key="2">
    <citation type="journal article" date="2024" name="Plant">
        <title>Genomic evolution and insights into agronomic trait innovations of Sesamum species.</title>
        <authorList>
            <person name="Miao H."/>
            <person name="Wang L."/>
            <person name="Qu L."/>
            <person name="Liu H."/>
            <person name="Sun Y."/>
            <person name="Le M."/>
            <person name="Wang Q."/>
            <person name="Wei S."/>
            <person name="Zheng Y."/>
            <person name="Lin W."/>
            <person name="Duan Y."/>
            <person name="Cao H."/>
            <person name="Xiong S."/>
            <person name="Wang X."/>
            <person name="Wei L."/>
            <person name="Li C."/>
            <person name="Ma Q."/>
            <person name="Ju M."/>
            <person name="Zhao R."/>
            <person name="Li G."/>
            <person name="Mu C."/>
            <person name="Tian Q."/>
            <person name="Mei H."/>
            <person name="Zhang T."/>
            <person name="Gao T."/>
            <person name="Zhang H."/>
        </authorList>
    </citation>
    <scope>NUCLEOTIDE SEQUENCE</scope>
    <source>
        <strain evidence="2">KEN1</strain>
    </source>
</reference>
<evidence type="ECO:0000256" key="1">
    <source>
        <dbReference type="PROSITE-ProRule" id="PRU00221"/>
    </source>
</evidence>
<dbReference type="Gene3D" id="2.130.10.10">
    <property type="entry name" value="YVTN repeat-like/Quinoprotein amine dehydrogenase"/>
    <property type="match status" value="1"/>
</dbReference>
<dbReference type="SUPFAM" id="SSF50978">
    <property type="entry name" value="WD40 repeat-like"/>
    <property type="match status" value="1"/>
</dbReference>
<dbReference type="InterPro" id="IPR015943">
    <property type="entry name" value="WD40/YVTN_repeat-like_dom_sf"/>
</dbReference>
<keyword evidence="1" id="KW-0853">WD repeat</keyword>
<feature type="repeat" description="WD" evidence="1">
    <location>
        <begin position="248"/>
        <end position="281"/>
    </location>
</feature>
<dbReference type="GO" id="GO:0080008">
    <property type="term" value="C:Cul4-RING E3 ubiquitin ligase complex"/>
    <property type="evidence" value="ECO:0007669"/>
    <property type="project" value="InterPro"/>
</dbReference>
<proteinExistence type="predicted"/>
<protein>
    <submittedName>
        <fullName evidence="2">Uncharacterized protein</fullName>
    </submittedName>
</protein>
<dbReference type="Pfam" id="PF00400">
    <property type="entry name" value="WD40"/>
    <property type="match status" value="1"/>
</dbReference>
<dbReference type="PROSITE" id="PS50082">
    <property type="entry name" value="WD_REPEATS_2"/>
    <property type="match status" value="1"/>
</dbReference>